<keyword evidence="3" id="KW-1185">Reference proteome</keyword>
<feature type="domain" description="Wadjet protein JetD C-terminal" evidence="1">
    <location>
        <begin position="166"/>
        <end position="292"/>
    </location>
</feature>
<dbReference type="Proteomes" id="UP000253410">
    <property type="component" value="Unassembled WGS sequence"/>
</dbReference>
<dbReference type="OrthoDB" id="642277at2"/>
<dbReference type="InterPro" id="IPR024534">
    <property type="entry name" value="JetD_C"/>
</dbReference>
<name>A0A365XYN9_9BACT</name>
<sequence length="320" mass="37666">MNWQTFKSLHELYVEGKTRYRSSLDKEPVFKYYAAQAKELLITKNEILVRNKTSFEKSYSSRYLDKYNVCRKLLDDIGENTPQCRFEDTDILCLHEMKEQMEAGLLQEIRQQIIDSNETRRGVSNMFFKHEKHLDTSVALERAVKTILQIETFADTRDHQYLYVMQCLHPKAIVLCENLYFLKMPEKARNNKVELWYAGGRNVEKLKYSNHRNLPIYYMCDWDHDGLDIYRSVKEKLPQIQLLTPNGAGRSILLTEHRSLWRYPDSPALLSGLEADLLTGEQQQLIQTLITEDKWIVEESNDLMALLQVDKVFSSSTRHK</sequence>
<evidence type="ECO:0000313" key="2">
    <source>
        <dbReference type="EMBL" id="RBL91178.1"/>
    </source>
</evidence>
<protein>
    <recommendedName>
        <fullName evidence="1">Wadjet protein JetD C-terminal domain-containing protein</fullName>
    </recommendedName>
</protein>
<dbReference type="Pfam" id="PF09983">
    <property type="entry name" value="JetD_C"/>
    <property type="match status" value="1"/>
</dbReference>
<dbReference type="EMBL" id="QFFJ01000001">
    <property type="protein sequence ID" value="RBL91178.1"/>
    <property type="molecule type" value="Genomic_DNA"/>
</dbReference>
<dbReference type="AlphaFoldDB" id="A0A365XYN9"/>
<dbReference type="RefSeq" id="WP_113613777.1">
    <property type="nucleotide sequence ID" value="NZ_QFFJ01000001.1"/>
</dbReference>
<proteinExistence type="predicted"/>
<organism evidence="2 3">
    <name type="scientific">Chitinophaga flava</name>
    <dbReference type="NCBI Taxonomy" id="2259036"/>
    <lineage>
        <taxon>Bacteria</taxon>
        <taxon>Pseudomonadati</taxon>
        <taxon>Bacteroidota</taxon>
        <taxon>Chitinophagia</taxon>
        <taxon>Chitinophagales</taxon>
        <taxon>Chitinophagaceae</taxon>
        <taxon>Chitinophaga</taxon>
    </lineage>
</organism>
<evidence type="ECO:0000259" key="1">
    <source>
        <dbReference type="Pfam" id="PF09983"/>
    </source>
</evidence>
<gene>
    <name evidence="2" type="ORF">DF182_00710</name>
</gene>
<comment type="caution">
    <text evidence="2">The sequence shown here is derived from an EMBL/GenBank/DDBJ whole genome shotgun (WGS) entry which is preliminary data.</text>
</comment>
<reference evidence="2 3" key="1">
    <citation type="submission" date="2018-05" db="EMBL/GenBank/DDBJ databases">
        <title>Chitinophaga sp. K3CV102501T nov., isolated from isolated from a monsoon evergreen broad-leaved forest soil.</title>
        <authorList>
            <person name="Lv Y."/>
        </authorList>
    </citation>
    <scope>NUCLEOTIDE SEQUENCE [LARGE SCALE GENOMIC DNA]</scope>
    <source>
        <strain evidence="2 3">GDMCC 1.1325</strain>
    </source>
</reference>
<accession>A0A365XYN9</accession>
<evidence type="ECO:0000313" key="3">
    <source>
        <dbReference type="Proteomes" id="UP000253410"/>
    </source>
</evidence>